<dbReference type="AlphaFoldDB" id="A0A3N1PS33"/>
<dbReference type="Pfam" id="PF03466">
    <property type="entry name" value="LysR_substrate"/>
    <property type="match status" value="1"/>
</dbReference>
<dbReference type="Proteomes" id="UP000268033">
    <property type="component" value="Unassembled WGS sequence"/>
</dbReference>
<keyword evidence="7" id="KW-1185">Reference proteome</keyword>
<dbReference type="InterPro" id="IPR058163">
    <property type="entry name" value="LysR-type_TF_proteobact-type"/>
</dbReference>
<dbReference type="SUPFAM" id="SSF46785">
    <property type="entry name" value="Winged helix' DNA-binding domain"/>
    <property type="match status" value="1"/>
</dbReference>
<evidence type="ECO:0000256" key="2">
    <source>
        <dbReference type="ARBA" id="ARBA00023015"/>
    </source>
</evidence>
<keyword evidence="2" id="KW-0805">Transcription regulation</keyword>
<dbReference type="InterPro" id="IPR036388">
    <property type="entry name" value="WH-like_DNA-bd_sf"/>
</dbReference>
<dbReference type="EMBL" id="RJUL01000001">
    <property type="protein sequence ID" value="ROQ30848.1"/>
    <property type="molecule type" value="Genomic_DNA"/>
</dbReference>
<dbReference type="Gene3D" id="3.40.190.290">
    <property type="match status" value="1"/>
</dbReference>
<evidence type="ECO:0000256" key="1">
    <source>
        <dbReference type="ARBA" id="ARBA00009437"/>
    </source>
</evidence>
<dbReference type="GO" id="GO:0003677">
    <property type="term" value="F:DNA binding"/>
    <property type="evidence" value="ECO:0007669"/>
    <property type="project" value="UniProtKB-KW"/>
</dbReference>
<keyword evidence="3" id="KW-0238">DNA-binding</keyword>
<organism evidence="6 7">
    <name type="scientific">Gallaecimonas pentaromativorans</name>
    <dbReference type="NCBI Taxonomy" id="584787"/>
    <lineage>
        <taxon>Bacteria</taxon>
        <taxon>Pseudomonadati</taxon>
        <taxon>Pseudomonadota</taxon>
        <taxon>Gammaproteobacteria</taxon>
        <taxon>Enterobacterales</taxon>
        <taxon>Gallaecimonadaceae</taxon>
        <taxon>Gallaecimonas</taxon>
    </lineage>
</organism>
<dbReference type="STRING" id="584787.GCA_001247655_03559"/>
<dbReference type="PROSITE" id="PS50931">
    <property type="entry name" value="HTH_LYSR"/>
    <property type="match status" value="1"/>
</dbReference>
<dbReference type="Gene3D" id="1.10.10.10">
    <property type="entry name" value="Winged helix-like DNA-binding domain superfamily/Winged helix DNA-binding domain"/>
    <property type="match status" value="1"/>
</dbReference>
<keyword evidence="4" id="KW-0804">Transcription</keyword>
<evidence type="ECO:0000313" key="7">
    <source>
        <dbReference type="Proteomes" id="UP000268033"/>
    </source>
</evidence>
<comment type="similarity">
    <text evidence="1">Belongs to the LysR transcriptional regulatory family.</text>
</comment>
<dbReference type="InterPro" id="IPR036390">
    <property type="entry name" value="WH_DNA-bd_sf"/>
</dbReference>
<dbReference type="InterPro" id="IPR005119">
    <property type="entry name" value="LysR_subst-bd"/>
</dbReference>
<reference evidence="6 7" key="1">
    <citation type="submission" date="2018-11" db="EMBL/GenBank/DDBJ databases">
        <title>Genomic Encyclopedia of Type Strains, Phase IV (KMG-IV): sequencing the most valuable type-strain genomes for metagenomic binning, comparative biology and taxonomic classification.</title>
        <authorList>
            <person name="Goeker M."/>
        </authorList>
    </citation>
    <scope>NUCLEOTIDE SEQUENCE [LARGE SCALE GENOMIC DNA]</scope>
    <source>
        <strain evidence="6 7">DSM 21945</strain>
    </source>
</reference>
<name>A0A3N1PS33_9GAMM</name>
<dbReference type="FunFam" id="1.10.10.10:FF:000001">
    <property type="entry name" value="LysR family transcriptional regulator"/>
    <property type="match status" value="1"/>
</dbReference>
<comment type="caution">
    <text evidence="6">The sequence shown here is derived from an EMBL/GenBank/DDBJ whole genome shotgun (WGS) entry which is preliminary data.</text>
</comment>
<accession>A0A3N1PS33</accession>
<dbReference type="PANTHER" id="PTHR30537:SF5">
    <property type="entry name" value="HTH-TYPE TRANSCRIPTIONAL ACTIVATOR TTDR-RELATED"/>
    <property type="match status" value="1"/>
</dbReference>
<dbReference type="SUPFAM" id="SSF53850">
    <property type="entry name" value="Periplasmic binding protein-like II"/>
    <property type="match status" value="1"/>
</dbReference>
<gene>
    <name evidence="6" type="ORF">EDC28_101541</name>
</gene>
<dbReference type="RefSeq" id="WP_050659029.1">
    <property type="nucleotide sequence ID" value="NZ_JBLXAC010000002.1"/>
</dbReference>
<dbReference type="PANTHER" id="PTHR30537">
    <property type="entry name" value="HTH-TYPE TRANSCRIPTIONAL REGULATOR"/>
    <property type="match status" value="1"/>
</dbReference>
<dbReference type="Pfam" id="PF00126">
    <property type="entry name" value="HTH_1"/>
    <property type="match status" value="1"/>
</dbReference>
<dbReference type="InterPro" id="IPR000847">
    <property type="entry name" value="LysR_HTH_N"/>
</dbReference>
<protein>
    <submittedName>
        <fullName evidence="6">LysR family transcriptional regulator</fullName>
    </submittedName>
</protein>
<proteinExistence type="inferred from homology"/>
<dbReference type="CDD" id="cd08422">
    <property type="entry name" value="PBP2_CrgA_like"/>
    <property type="match status" value="1"/>
</dbReference>
<evidence type="ECO:0000256" key="3">
    <source>
        <dbReference type="ARBA" id="ARBA00023125"/>
    </source>
</evidence>
<feature type="domain" description="HTH lysR-type" evidence="5">
    <location>
        <begin position="1"/>
        <end position="59"/>
    </location>
</feature>
<dbReference type="OrthoDB" id="9786526at2"/>
<evidence type="ECO:0000256" key="4">
    <source>
        <dbReference type="ARBA" id="ARBA00023163"/>
    </source>
</evidence>
<evidence type="ECO:0000313" key="6">
    <source>
        <dbReference type="EMBL" id="ROQ30848.1"/>
    </source>
</evidence>
<dbReference type="GO" id="GO:0003700">
    <property type="term" value="F:DNA-binding transcription factor activity"/>
    <property type="evidence" value="ECO:0007669"/>
    <property type="project" value="InterPro"/>
</dbReference>
<evidence type="ECO:0000259" key="5">
    <source>
        <dbReference type="PROSITE" id="PS50931"/>
    </source>
</evidence>
<sequence>MDILHNMRVFMQVAETGSYTAAASNLDSTTASVSRAVSNLEAHLQARLLHRSTRRLALTEVGQRYLLRCQQILPIIEEAEAEAADAHARPRGTLRLHSMTGVGQHYAIRAINQYRQQYEEVTFELTLANRIPDLLEEGFDMAIVLSTQLPNSSLISRVIGRTYSVLCASPDYLKARGEPRTPEDLKEHDCLRLLSPVLPMDNWEMEGPDGHITVELGHSPLQANVGDAVAEAAAGGLGIAALPLYSAVDMLRRGELVRVLPEYRLQDLNIHALYPSRQYLDAKVKTWVELLRQAIPEWIATDEQLVQELSLSRRV</sequence>